<dbReference type="FunFam" id="2.40.70.10:FF:000028">
    <property type="entry name" value="Eukaryotic aspartyl protease family protein"/>
    <property type="match status" value="1"/>
</dbReference>
<evidence type="ECO:0000256" key="3">
    <source>
        <dbReference type="ARBA" id="ARBA00022750"/>
    </source>
</evidence>
<keyword evidence="7" id="KW-0472">Membrane</keyword>
<evidence type="ECO:0000256" key="1">
    <source>
        <dbReference type="ARBA" id="ARBA00007447"/>
    </source>
</evidence>
<dbReference type="AlphaFoldDB" id="A0AAN9RK83"/>
<dbReference type="SUPFAM" id="SSF50630">
    <property type="entry name" value="Acid proteases"/>
    <property type="match status" value="1"/>
</dbReference>
<dbReference type="GO" id="GO:0006508">
    <property type="term" value="P:proteolysis"/>
    <property type="evidence" value="ECO:0007669"/>
    <property type="project" value="UniProtKB-KW"/>
</dbReference>
<feature type="active site" evidence="6">
    <location>
        <position position="118"/>
    </location>
</feature>
<comment type="caution">
    <text evidence="9">The sequence shown here is derived from an EMBL/GenBank/DDBJ whole genome shotgun (WGS) entry which is preliminary data.</text>
</comment>
<dbReference type="FunFam" id="2.40.70.10:FF:000056">
    <property type="entry name" value="Eukaryotic aspartyl protease family protein"/>
    <property type="match status" value="1"/>
</dbReference>
<comment type="similarity">
    <text evidence="1">Belongs to the peptidase A1 family.</text>
</comment>
<accession>A0AAN9RK83</accession>
<sequence length="505" mass="55297">MLKIGLEAKKERKKKKENYPLPRMMDLRQRLTFFLVALFVLQLCCVANANLAFPVERKFKGPVENLATIKDHDARRRGRFLSAVDVPLGGNGRANSNGLYYTKIGIGSPVKDYYVQVDTGSDILWVNCVGCTTCPKKSGLGMDLTLYDPEQSKTSTMIGCDNDFCTSTYDGPISGCTKEMSCPYSITYGDGSTTSGSYVKDYLTFDRASGDLKTAPENSTVIFGCGARQSGTLSSGSDESLDGIIGLGQANSSVLSQLAAAGKVKRVFSHCLDSFSGGGIFAIGEVVEPKFNKTSLVPKMAHYNVILKDLEVGGETVQLPTDIFDFSSGRGTIIDSGTTLAYLPPSVYEQILEKVLAPQSGMKLYLVEDQFTCFRFDDNIDKGFPTVKFTFEEGLTLTAYPHDYLFLFKENMWCVGWQKSMAQTKDGRDIILLGDLVLSNKLVVYDLENMTIGWAEYNCSSSIKVKDDKTGNVYAMSAHDLSSASTMLIGSVLTLLMMLITMLIS</sequence>
<dbReference type="PANTHER" id="PTHR13683">
    <property type="entry name" value="ASPARTYL PROTEASES"/>
    <property type="match status" value="1"/>
</dbReference>
<dbReference type="PANTHER" id="PTHR13683:SF680">
    <property type="entry name" value="PROTEASE FAMILY PROTEIN, PUTATIVE-RELATED"/>
    <property type="match status" value="1"/>
</dbReference>
<dbReference type="InterPro" id="IPR033121">
    <property type="entry name" value="PEPTIDASE_A1"/>
</dbReference>
<evidence type="ECO:0000256" key="4">
    <source>
        <dbReference type="ARBA" id="ARBA00022801"/>
    </source>
</evidence>
<reference evidence="9 10" key="1">
    <citation type="submission" date="2024-01" db="EMBL/GenBank/DDBJ databases">
        <title>The genomes of 5 underutilized Papilionoideae crops provide insights into root nodulation and disease resistanc.</title>
        <authorList>
            <person name="Jiang F."/>
        </authorList>
    </citation>
    <scope>NUCLEOTIDE SEQUENCE [LARGE SCALE GENOMIC DNA]</scope>
    <source>
        <strain evidence="9">JINMINGXINNONG_FW02</strain>
        <tissue evidence="9">Leaves</tissue>
    </source>
</reference>
<dbReference type="InterPro" id="IPR001461">
    <property type="entry name" value="Aspartic_peptidase_A1"/>
</dbReference>
<dbReference type="Pfam" id="PF14543">
    <property type="entry name" value="TAXi_N"/>
    <property type="match status" value="1"/>
</dbReference>
<dbReference type="EMBL" id="JAYMYR010000003">
    <property type="protein sequence ID" value="KAK7374387.1"/>
    <property type="molecule type" value="Genomic_DNA"/>
</dbReference>
<protein>
    <recommendedName>
        <fullName evidence="8">Peptidase A1 domain-containing protein</fullName>
    </recommendedName>
</protein>
<feature type="domain" description="Peptidase A1" evidence="8">
    <location>
        <begin position="100"/>
        <end position="455"/>
    </location>
</feature>
<dbReference type="Proteomes" id="UP001374584">
    <property type="component" value="Unassembled WGS sequence"/>
</dbReference>
<evidence type="ECO:0000313" key="9">
    <source>
        <dbReference type="EMBL" id="KAK7374387.1"/>
    </source>
</evidence>
<gene>
    <name evidence="9" type="ORF">VNO80_07817</name>
</gene>
<dbReference type="CDD" id="cd05476">
    <property type="entry name" value="pepsin_A_like_plant"/>
    <property type="match status" value="1"/>
</dbReference>
<dbReference type="PRINTS" id="PR00792">
    <property type="entry name" value="PEPSIN"/>
</dbReference>
<keyword evidence="4" id="KW-0378">Hydrolase</keyword>
<keyword evidence="7" id="KW-1133">Transmembrane helix</keyword>
<dbReference type="InterPro" id="IPR034161">
    <property type="entry name" value="Pepsin-like_plant"/>
</dbReference>
<evidence type="ECO:0000259" key="8">
    <source>
        <dbReference type="PROSITE" id="PS51767"/>
    </source>
</evidence>
<evidence type="ECO:0000313" key="10">
    <source>
        <dbReference type="Proteomes" id="UP001374584"/>
    </source>
</evidence>
<evidence type="ECO:0000256" key="7">
    <source>
        <dbReference type="SAM" id="Phobius"/>
    </source>
</evidence>
<keyword evidence="2" id="KW-0645">Protease</keyword>
<name>A0AAN9RK83_PHACN</name>
<dbReference type="PROSITE" id="PS51767">
    <property type="entry name" value="PEPTIDASE_A1"/>
    <property type="match status" value="1"/>
</dbReference>
<feature type="transmembrane region" description="Helical" evidence="7">
    <location>
        <begin position="484"/>
        <end position="504"/>
    </location>
</feature>
<proteinExistence type="inferred from homology"/>
<dbReference type="Pfam" id="PF14541">
    <property type="entry name" value="TAXi_C"/>
    <property type="match status" value="1"/>
</dbReference>
<keyword evidence="5" id="KW-0325">Glycoprotein</keyword>
<evidence type="ECO:0000256" key="6">
    <source>
        <dbReference type="PIRSR" id="PIRSR601461-1"/>
    </source>
</evidence>
<keyword evidence="7" id="KW-0812">Transmembrane</keyword>
<keyword evidence="10" id="KW-1185">Reference proteome</keyword>
<dbReference type="InterPro" id="IPR021109">
    <property type="entry name" value="Peptidase_aspartic_dom_sf"/>
</dbReference>
<feature type="active site" evidence="6">
    <location>
        <position position="335"/>
    </location>
</feature>
<dbReference type="InterPro" id="IPR032861">
    <property type="entry name" value="TAXi_N"/>
</dbReference>
<organism evidence="9 10">
    <name type="scientific">Phaseolus coccineus</name>
    <name type="common">Scarlet runner bean</name>
    <name type="synonym">Phaseolus multiflorus</name>
    <dbReference type="NCBI Taxonomy" id="3886"/>
    <lineage>
        <taxon>Eukaryota</taxon>
        <taxon>Viridiplantae</taxon>
        <taxon>Streptophyta</taxon>
        <taxon>Embryophyta</taxon>
        <taxon>Tracheophyta</taxon>
        <taxon>Spermatophyta</taxon>
        <taxon>Magnoliopsida</taxon>
        <taxon>eudicotyledons</taxon>
        <taxon>Gunneridae</taxon>
        <taxon>Pentapetalae</taxon>
        <taxon>rosids</taxon>
        <taxon>fabids</taxon>
        <taxon>Fabales</taxon>
        <taxon>Fabaceae</taxon>
        <taxon>Papilionoideae</taxon>
        <taxon>50 kb inversion clade</taxon>
        <taxon>NPAAA clade</taxon>
        <taxon>indigoferoid/millettioid clade</taxon>
        <taxon>Phaseoleae</taxon>
        <taxon>Phaseolus</taxon>
    </lineage>
</organism>
<dbReference type="InterPro" id="IPR032799">
    <property type="entry name" value="TAXi_C"/>
</dbReference>
<evidence type="ECO:0000256" key="2">
    <source>
        <dbReference type="ARBA" id="ARBA00022670"/>
    </source>
</evidence>
<keyword evidence="3" id="KW-0064">Aspartyl protease</keyword>
<dbReference type="Gene3D" id="2.40.70.10">
    <property type="entry name" value="Acid Proteases"/>
    <property type="match status" value="2"/>
</dbReference>
<evidence type="ECO:0000256" key="5">
    <source>
        <dbReference type="ARBA" id="ARBA00023180"/>
    </source>
</evidence>
<dbReference type="GO" id="GO:0004190">
    <property type="term" value="F:aspartic-type endopeptidase activity"/>
    <property type="evidence" value="ECO:0007669"/>
    <property type="project" value="UniProtKB-KW"/>
</dbReference>